<evidence type="ECO:0000256" key="1">
    <source>
        <dbReference type="SAM" id="MobiDB-lite"/>
    </source>
</evidence>
<gene>
    <name evidence="2" type="ORF">F7725_025476</name>
</gene>
<protein>
    <submittedName>
        <fullName evidence="2">Uncharacterized protein</fullName>
    </submittedName>
</protein>
<feature type="region of interest" description="Disordered" evidence="1">
    <location>
        <begin position="1"/>
        <end position="35"/>
    </location>
</feature>
<feature type="compositionally biased region" description="Basic and acidic residues" evidence="1">
    <location>
        <begin position="9"/>
        <end position="25"/>
    </location>
</feature>
<evidence type="ECO:0000313" key="3">
    <source>
        <dbReference type="Proteomes" id="UP000518266"/>
    </source>
</evidence>
<proteinExistence type="predicted"/>
<evidence type="ECO:0000313" key="2">
    <source>
        <dbReference type="EMBL" id="KAF3834272.1"/>
    </source>
</evidence>
<dbReference type="AlphaFoldDB" id="A0A7J5XB86"/>
<organism evidence="2 3">
    <name type="scientific">Dissostichus mawsoni</name>
    <name type="common">Antarctic cod</name>
    <dbReference type="NCBI Taxonomy" id="36200"/>
    <lineage>
        <taxon>Eukaryota</taxon>
        <taxon>Metazoa</taxon>
        <taxon>Chordata</taxon>
        <taxon>Craniata</taxon>
        <taxon>Vertebrata</taxon>
        <taxon>Euteleostomi</taxon>
        <taxon>Actinopterygii</taxon>
        <taxon>Neopterygii</taxon>
        <taxon>Teleostei</taxon>
        <taxon>Neoteleostei</taxon>
        <taxon>Acanthomorphata</taxon>
        <taxon>Eupercaria</taxon>
        <taxon>Perciformes</taxon>
        <taxon>Notothenioidei</taxon>
        <taxon>Nototheniidae</taxon>
        <taxon>Dissostichus</taxon>
    </lineage>
</organism>
<dbReference type="Proteomes" id="UP000518266">
    <property type="component" value="Unassembled WGS sequence"/>
</dbReference>
<reference evidence="2 3" key="1">
    <citation type="submission" date="2020-03" db="EMBL/GenBank/DDBJ databases">
        <title>Dissostichus mawsoni Genome sequencing and assembly.</title>
        <authorList>
            <person name="Park H."/>
        </authorList>
    </citation>
    <scope>NUCLEOTIDE SEQUENCE [LARGE SCALE GENOMIC DNA]</scope>
    <source>
        <strain evidence="2">DM0001</strain>
        <tissue evidence="2">Muscle</tissue>
    </source>
</reference>
<accession>A0A7J5XB86</accession>
<dbReference type="EMBL" id="JAAKFY010000026">
    <property type="protein sequence ID" value="KAF3834272.1"/>
    <property type="molecule type" value="Genomic_DNA"/>
</dbReference>
<sequence>VAAEEEEPHQEGGQHQDQDPEEPGHSRVSSGPGCQDVHAEGCPLSDVQMYLIPVAMGDLLLYVHGQHLAAEGQALGLLDHLLVRRHRVVAHHHMTLGNKFTDEYSEELTRCCLRSCESNLESILASSLALRMRLTIHFSASSGVMLSLSASMLSGERRGGGGLSLNSKTTKTVYLMLMH</sequence>
<comment type="caution">
    <text evidence="2">The sequence shown here is derived from an EMBL/GenBank/DDBJ whole genome shotgun (WGS) entry which is preliminary data.</text>
</comment>
<feature type="non-terminal residue" evidence="2">
    <location>
        <position position="179"/>
    </location>
</feature>
<keyword evidence="3" id="KW-1185">Reference proteome</keyword>
<name>A0A7J5XB86_DISMA</name>